<dbReference type="EMBL" id="BOOC01000030">
    <property type="protein sequence ID" value="GIH42365.1"/>
    <property type="molecule type" value="Genomic_DNA"/>
</dbReference>
<keyword evidence="1" id="KW-0472">Membrane</keyword>
<organism evidence="2 3">
    <name type="scientific">Microbispora corallina</name>
    <dbReference type="NCBI Taxonomy" id="83302"/>
    <lineage>
        <taxon>Bacteria</taxon>
        <taxon>Bacillati</taxon>
        <taxon>Actinomycetota</taxon>
        <taxon>Actinomycetes</taxon>
        <taxon>Streptosporangiales</taxon>
        <taxon>Streptosporangiaceae</taxon>
        <taxon>Microbispora</taxon>
    </lineage>
</organism>
<comment type="caution">
    <text evidence="2">The sequence shown here is derived from an EMBL/GenBank/DDBJ whole genome shotgun (WGS) entry which is preliminary data.</text>
</comment>
<feature type="transmembrane region" description="Helical" evidence="1">
    <location>
        <begin position="12"/>
        <end position="29"/>
    </location>
</feature>
<dbReference type="Proteomes" id="UP000603904">
    <property type="component" value="Unassembled WGS sequence"/>
</dbReference>
<protein>
    <submittedName>
        <fullName evidence="2">Membrane protein</fullName>
    </submittedName>
</protein>
<name>A0ABQ4G5T3_9ACTN</name>
<gene>
    <name evidence="2" type="ORF">Mco01_53650</name>
</gene>
<evidence type="ECO:0000256" key="1">
    <source>
        <dbReference type="SAM" id="Phobius"/>
    </source>
</evidence>
<keyword evidence="3" id="KW-1185">Reference proteome</keyword>
<keyword evidence="1" id="KW-0812">Transmembrane</keyword>
<feature type="transmembrane region" description="Helical" evidence="1">
    <location>
        <begin position="49"/>
        <end position="68"/>
    </location>
</feature>
<sequence length="113" mass="11942">MFGPVNSVLSLVFWLLSIGAFILSVWALVHAVRIPSRAFPAAGKQTKQLWLIILGFATLFTFAAAVNYGGMGTGLPSIFTIAAVIAAGIYLADVKPAVNEYRGGGNQGPYGPW</sequence>
<accession>A0ABQ4G5T3</accession>
<feature type="transmembrane region" description="Helical" evidence="1">
    <location>
        <begin position="74"/>
        <end position="92"/>
    </location>
</feature>
<dbReference type="InterPro" id="IPR019662">
    <property type="entry name" value="DUF2516"/>
</dbReference>
<evidence type="ECO:0000313" key="2">
    <source>
        <dbReference type="EMBL" id="GIH42365.1"/>
    </source>
</evidence>
<proteinExistence type="predicted"/>
<dbReference type="Pfam" id="PF10724">
    <property type="entry name" value="DUF2516"/>
    <property type="match status" value="1"/>
</dbReference>
<evidence type="ECO:0000313" key="3">
    <source>
        <dbReference type="Proteomes" id="UP000603904"/>
    </source>
</evidence>
<keyword evidence="1" id="KW-1133">Transmembrane helix</keyword>
<reference evidence="2 3" key="1">
    <citation type="submission" date="2021-01" db="EMBL/GenBank/DDBJ databases">
        <title>Whole genome shotgun sequence of Microbispora corallina NBRC 16416.</title>
        <authorList>
            <person name="Komaki H."/>
            <person name="Tamura T."/>
        </authorList>
    </citation>
    <scope>NUCLEOTIDE SEQUENCE [LARGE SCALE GENOMIC DNA]</scope>
    <source>
        <strain evidence="2 3">NBRC 16416</strain>
    </source>
</reference>